<proteinExistence type="predicted"/>
<evidence type="ECO:0000256" key="1">
    <source>
        <dbReference type="ARBA" id="ARBA00004196"/>
    </source>
</evidence>
<dbReference type="InterPro" id="IPR013766">
    <property type="entry name" value="Thioredoxin_domain"/>
</dbReference>
<evidence type="ECO:0000256" key="3">
    <source>
        <dbReference type="ARBA" id="ARBA00023157"/>
    </source>
</evidence>
<dbReference type="Pfam" id="PF00578">
    <property type="entry name" value="AhpC-TSA"/>
    <property type="match status" value="1"/>
</dbReference>
<dbReference type="SUPFAM" id="SSF52833">
    <property type="entry name" value="Thioredoxin-like"/>
    <property type="match status" value="1"/>
</dbReference>
<keyword evidence="7" id="KW-1185">Reference proteome</keyword>
<evidence type="ECO:0000256" key="4">
    <source>
        <dbReference type="ARBA" id="ARBA00023284"/>
    </source>
</evidence>
<gene>
    <name evidence="6" type="ORF">EG028_10600</name>
</gene>
<dbReference type="GO" id="GO:0017004">
    <property type="term" value="P:cytochrome complex assembly"/>
    <property type="evidence" value="ECO:0007669"/>
    <property type="project" value="UniProtKB-KW"/>
</dbReference>
<accession>A0A3N4MHA3</accession>
<keyword evidence="2" id="KW-0201">Cytochrome c-type biogenesis</keyword>
<keyword evidence="4" id="KW-0676">Redox-active center</keyword>
<dbReference type="Proteomes" id="UP000279089">
    <property type="component" value="Unassembled WGS sequence"/>
</dbReference>
<evidence type="ECO:0000259" key="5">
    <source>
        <dbReference type="PROSITE" id="PS51352"/>
    </source>
</evidence>
<evidence type="ECO:0000313" key="7">
    <source>
        <dbReference type="Proteomes" id="UP000279089"/>
    </source>
</evidence>
<dbReference type="InterPro" id="IPR036249">
    <property type="entry name" value="Thioredoxin-like_sf"/>
</dbReference>
<dbReference type="Gene3D" id="3.40.30.10">
    <property type="entry name" value="Glutaredoxin"/>
    <property type="match status" value="1"/>
</dbReference>
<dbReference type="CDD" id="cd02966">
    <property type="entry name" value="TlpA_like_family"/>
    <property type="match status" value="1"/>
</dbReference>
<protein>
    <recommendedName>
        <fullName evidence="5">Thioredoxin domain-containing protein</fullName>
    </recommendedName>
</protein>
<dbReference type="EMBL" id="RMBX01000005">
    <property type="protein sequence ID" value="RPD41127.1"/>
    <property type="molecule type" value="Genomic_DNA"/>
</dbReference>
<dbReference type="PROSITE" id="PS51352">
    <property type="entry name" value="THIOREDOXIN_2"/>
    <property type="match status" value="1"/>
</dbReference>
<dbReference type="InterPro" id="IPR000866">
    <property type="entry name" value="AhpC/TSA"/>
</dbReference>
<dbReference type="PROSITE" id="PS00194">
    <property type="entry name" value="THIOREDOXIN_1"/>
    <property type="match status" value="1"/>
</dbReference>
<comment type="caution">
    <text evidence="6">The sequence shown here is derived from an EMBL/GenBank/DDBJ whole genome shotgun (WGS) entry which is preliminary data.</text>
</comment>
<dbReference type="PANTHER" id="PTHR42852:SF6">
    <property type="entry name" value="THIOL:DISULFIDE INTERCHANGE PROTEIN DSBE"/>
    <property type="match status" value="1"/>
</dbReference>
<keyword evidence="3" id="KW-1015">Disulfide bond</keyword>
<dbReference type="InterPro" id="IPR050553">
    <property type="entry name" value="Thioredoxin_ResA/DsbE_sf"/>
</dbReference>
<evidence type="ECO:0000256" key="2">
    <source>
        <dbReference type="ARBA" id="ARBA00022748"/>
    </source>
</evidence>
<feature type="domain" description="Thioredoxin" evidence="5">
    <location>
        <begin position="233"/>
        <end position="392"/>
    </location>
</feature>
<dbReference type="GO" id="GO:0030313">
    <property type="term" value="C:cell envelope"/>
    <property type="evidence" value="ECO:0007669"/>
    <property type="project" value="UniProtKB-SubCell"/>
</dbReference>
<comment type="subcellular location">
    <subcellularLocation>
        <location evidence="1">Cell envelope</location>
    </subcellularLocation>
</comment>
<dbReference type="PANTHER" id="PTHR42852">
    <property type="entry name" value="THIOL:DISULFIDE INTERCHANGE PROTEIN DSBE"/>
    <property type="match status" value="1"/>
</dbReference>
<dbReference type="OrthoDB" id="664990at2"/>
<sequence length="392" mass="44606">MSCKFSNMGGRFWFLVIGFVMLHGDVFSQQISGGKIVGKFNNLPDGKNFYLTRVTKENVEDTVQVVSSKSGRIEFNSDLDPNGEYVFIRAELDSVNSKDWMMLILDTSIIDISGDFASWPEKVKTTSPSTNVYENYHRERRKHESAIEELVSKPNYDPEKLQELTNIALTNSIDYISKVNYSKAAPLLIYNNLRLNASQKRELFNELTSSVQISYSGIRLKQQIRMLELQSEYKVGKQIPDFMVELPNGEKKSVRKIIAGSRYTLIDFWAYWCVPCREDVPELKKAYSTFNQKGFNILSISIDPNRKAWKKALSEIDSKWNNAIDIDNISKQLFLLSAIPGYILVNSNSEIVASDIIGLKLVDESLITGIDLNGFGLRGGKLYEVIEKLLRN</sequence>
<reference evidence="7" key="1">
    <citation type="submission" date="2018-11" db="EMBL/GenBank/DDBJ databases">
        <title>Chitinophaga lutea sp.nov., isolate from arsenic contaminated soil.</title>
        <authorList>
            <person name="Zong Y."/>
        </authorList>
    </citation>
    <scope>NUCLEOTIDE SEQUENCE [LARGE SCALE GENOMIC DNA]</scope>
    <source>
        <strain evidence="7">YLT18</strain>
    </source>
</reference>
<dbReference type="AlphaFoldDB" id="A0A3N4MHA3"/>
<organism evidence="6 7">
    <name type="scientific">Chitinophaga barathri</name>
    <dbReference type="NCBI Taxonomy" id="1647451"/>
    <lineage>
        <taxon>Bacteria</taxon>
        <taxon>Pseudomonadati</taxon>
        <taxon>Bacteroidota</taxon>
        <taxon>Chitinophagia</taxon>
        <taxon>Chitinophagales</taxon>
        <taxon>Chitinophagaceae</taxon>
        <taxon>Chitinophaga</taxon>
    </lineage>
</organism>
<name>A0A3N4MHA3_9BACT</name>
<evidence type="ECO:0000313" key="6">
    <source>
        <dbReference type="EMBL" id="RPD41127.1"/>
    </source>
</evidence>
<dbReference type="InterPro" id="IPR017937">
    <property type="entry name" value="Thioredoxin_CS"/>
</dbReference>